<organism evidence="2 3">
    <name type="scientific">Mycena sanguinolenta</name>
    <dbReference type="NCBI Taxonomy" id="230812"/>
    <lineage>
        <taxon>Eukaryota</taxon>
        <taxon>Fungi</taxon>
        <taxon>Dikarya</taxon>
        <taxon>Basidiomycota</taxon>
        <taxon>Agaricomycotina</taxon>
        <taxon>Agaricomycetes</taxon>
        <taxon>Agaricomycetidae</taxon>
        <taxon>Agaricales</taxon>
        <taxon>Marasmiineae</taxon>
        <taxon>Mycenaceae</taxon>
        <taxon>Mycena</taxon>
    </lineage>
</organism>
<keyword evidence="3" id="KW-1185">Reference proteome</keyword>
<name>A0A8H7CV63_9AGAR</name>
<protein>
    <submittedName>
        <fullName evidence="2">Uncharacterized protein</fullName>
    </submittedName>
</protein>
<accession>A0A8H7CV63</accession>
<feature type="signal peptide" evidence="1">
    <location>
        <begin position="1"/>
        <end position="20"/>
    </location>
</feature>
<evidence type="ECO:0000256" key="1">
    <source>
        <dbReference type="SAM" id="SignalP"/>
    </source>
</evidence>
<keyword evidence="1" id="KW-0732">Signal</keyword>
<dbReference type="OrthoDB" id="2576580at2759"/>
<evidence type="ECO:0000313" key="2">
    <source>
        <dbReference type="EMBL" id="KAF7349422.1"/>
    </source>
</evidence>
<dbReference type="AlphaFoldDB" id="A0A8H7CV63"/>
<sequence length="222" mass="24647">MFSLTKLSLASLALVGAAYAQVSTSGLSVLVPGGPDLWWLANQPNNIKWTCEQTAFPDFTIWINNSNTTLLTAITPLIAIEQNFNCDLLVSAELVTMPIGTGYTIVLTDPTNGTNVYASSAEFEIKALSAGVPRVERDADGCRDCDGVEGNRLQRPRRPNRLGLRLRSWRFPNRRPQRRRLDARRDERRRARGCRGGCCRTALSAPSCPFLYVDAAWCRVVM</sequence>
<reference evidence="2" key="1">
    <citation type="submission" date="2020-05" db="EMBL/GenBank/DDBJ databases">
        <title>Mycena genomes resolve the evolution of fungal bioluminescence.</title>
        <authorList>
            <person name="Tsai I.J."/>
        </authorList>
    </citation>
    <scope>NUCLEOTIDE SEQUENCE</scope>
    <source>
        <strain evidence="2">160909Yilan</strain>
    </source>
</reference>
<evidence type="ECO:0000313" key="3">
    <source>
        <dbReference type="Proteomes" id="UP000623467"/>
    </source>
</evidence>
<gene>
    <name evidence="2" type="ORF">MSAN_01732100</name>
</gene>
<feature type="chain" id="PRO_5034678700" evidence="1">
    <location>
        <begin position="21"/>
        <end position="222"/>
    </location>
</feature>
<dbReference type="Proteomes" id="UP000623467">
    <property type="component" value="Unassembled WGS sequence"/>
</dbReference>
<proteinExistence type="predicted"/>
<dbReference type="EMBL" id="JACAZH010000016">
    <property type="protein sequence ID" value="KAF7349422.1"/>
    <property type="molecule type" value="Genomic_DNA"/>
</dbReference>
<comment type="caution">
    <text evidence="2">The sequence shown here is derived from an EMBL/GenBank/DDBJ whole genome shotgun (WGS) entry which is preliminary data.</text>
</comment>